<dbReference type="EMBL" id="KJ579132">
    <property type="protein sequence ID" value="AIA98698.1"/>
    <property type="molecule type" value="mRNA"/>
</dbReference>
<dbReference type="CDD" id="cd13751">
    <property type="entry name" value="TGF_beta_GDF8_like"/>
    <property type="match status" value="1"/>
</dbReference>
<evidence type="ECO:0000313" key="8">
    <source>
        <dbReference type="EMBL" id="AIA98698.1"/>
    </source>
</evidence>
<evidence type="ECO:0000256" key="5">
    <source>
        <dbReference type="ARBA" id="ARBA00023157"/>
    </source>
</evidence>
<dbReference type="GO" id="GO:0008083">
    <property type="term" value="F:growth factor activity"/>
    <property type="evidence" value="ECO:0007669"/>
    <property type="project" value="UniProtKB-KW"/>
</dbReference>
<dbReference type="Pfam" id="PF00019">
    <property type="entry name" value="TGF_beta"/>
    <property type="match status" value="1"/>
</dbReference>
<sequence>MYSVFPLMFYLFYLVSQFEKSHVLSQQIRLEDIHQYDTSNVNDSVIRSVFAQNVEANETIGNPRCKSCHIREQQKRKRIESIKNKITHALKFDIHGLPNITDARIPRVPSYQRLLERYDLMNNANVQADSPYRSSLEDQMEEFGRTERTYMLGKSVPSWTNVEERDTVYFDTPQLVNEEIRRALLWIYVNPENQDFRVPNNVTEIYLYSLVPPGKNGRAPVRNYLMRRKRRPHQTVGWHHFDITWLVALWTRHPSRNLGLVVEAKDVNDYNMIVFPGATGDNFGLEPTLDMKTDIYLGTHRSKRSVNLRCNEEDQVESCCRYPLTVDFIEFGWDFVIAPIRYAAYYCAGECENEHMDENPHTRVLQEVDHSNTPRALPCCTPTRLSHLSMLYFDHQARIRMTLLPRMKVERCACQ</sequence>
<evidence type="ECO:0000256" key="4">
    <source>
        <dbReference type="ARBA" id="ARBA00023030"/>
    </source>
</evidence>
<comment type="similarity">
    <text evidence="2 6">Belongs to the TGF-beta family.</text>
</comment>
<dbReference type="PROSITE" id="PS00250">
    <property type="entry name" value="TGF_BETA_1"/>
    <property type="match status" value="1"/>
</dbReference>
<evidence type="ECO:0000259" key="7">
    <source>
        <dbReference type="SMART" id="SM00204"/>
    </source>
</evidence>
<organism evidence="8">
    <name type="scientific">Pinctada imbricata</name>
    <name type="common">Atlantic pearl-oyster</name>
    <name type="synonym">Pinctada martensii</name>
    <dbReference type="NCBI Taxonomy" id="66713"/>
    <lineage>
        <taxon>Eukaryota</taxon>
        <taxon>Metazoa</taxon>
        <taxon>Spiralia</taxon>
        <taxon>Lophotrochozoa</taxon>
        <taxon>Mollusca</taxon>
        <taxon>Bivalvia</taxon>
        <taxon>Autobranchia</taxon>
        <taxon>Pteriomorphia</taxon>
        <taxon>Pterioida</taxon>
        <taxon>Pterioidea</taxon>
        <taxon>Pteriidae</taxon>
        <taxon>Pinctada</taxon>
    </lineage>
</organism>
<keyword evidence="5" id="KW-1015">Disulfide bond</keyword>
<evidence type="ECO:0000256" key="6">
    <source>
        <dbReference type="RuleBase" id="RU000354"/>
    </source>
</evidence>
<dbReference type="InterPro" id="IPR001839">
    <property type="entry name" value="TGF-b_C"/>
</dbReference>
<protein>
    <submittedName>
        <fullName evidence="8">Myostatin</fullName>
    </submittedName>
</protein>
<dbReference type="PANTHER" id="PTHR11848">
    <property type="entry name" value="TGF-BETA FAMILY"/>
    <property type="match status" value="1"/>
</dbReference>
<dbReference type="InterPro" id="IPR029034">
    <property type="entry name" value="Cystine-knot_cytokine"/>
</dbReference>
<proteinExistence type="evidence at transcript level"/>
<accession>A0A060CUC3</accession>
<dbReference type="AlphaFoldDB" id="A0A060CUC3"/>
<comment type="subcellular location">
    <subcellularLocation>
        <location evidence="1">Secreted</location>
    </subcellularLocation>
</comment>
<name>A0A060CUC3_PINIB</name>
<dbReference type="GO" id="GO:0005125">
    <property type="term" value="F:cytokine activity"/>
    <property type="evidence" value="ECO:0007669"/>
    <property type="project" value="TreeGrafter"/>
</dbReference>
<feature type="domain" description="TGF-beta family profile" evidence="7">
    <location>
        <begin position="319"/>
        <end position="415"/>
    </location>
</feature>
<keyword evidence="3" id="KW-0964">Secreted</keyword>
<dbReference type="InterPro" id="IPR001111">
    <property type="entry name" value="TGF-b_propeptide"/>
</dbReference>
<dbReference type="GO" id="GO:0005615">
    <property type="term" value="C:extracellular space"/>
    <property type="evidence" value="ECO:0007669"/>
    <property type="project" value="TreeGrafter"/>
</dbReference>
<dbReference type="Pfam" id="PF00688">
    <property type="entry name" value="TGFb_propeptide"/>
    <property type="match status" value="1"/>
</dbReference>
<evidence type="ECO:0000256" key="1">
    <source>
        <dbReference type="ARBA" id="ARBA00004613"/>
    </source>
</evidence>
<dbReference type="InterPro" id="IPR017948">
    <property type="entry name" value="TGFb_CS"/>
</dbReference>
<reference evidence="8" key="1">
    <citation type="submission" date="2014-03" db="EMBL/GenBank/DDBJ databases">
        <title>Cloning and expression analysis of growth related genes from Pinctada martensii.</title>
        <authorList>
            <person name="Chen W."/>
            <person name="Jiao Y."/>
            <person name="Deng Y."/>
            <person name="Huang R."/>
            <person name="Zhen Z."/>
            <person name="Du X."/>
        </authorList>
    </citation>
    <scope>NUCLEOTIDE SEQUENCE</scope>
</reference>
<dbReference type="InterPro" id="IPR015615">
    <property type="entry name" value="TGF-beta-rel"/>
</dbReference>
<dbReference type="SMART" id="SM00204">
    <property type="entry name" value="TGFB"/>
    <property type="match status" value="1"/>
</dbReference>
<dbReference type="Gene3D" id="2.10.90.10">
    <property type="entry name" value="Cystine-knot cytokines"/>
    <property type="match status" value="1"/>
</dbReference>
<dbReference type="Gene3D" id="2.60.120.970">
    <property type="match status" value="1"/>
</dbReference>
<keyword evidence="4 6" id="KW-0339">Growth factor</keyword>
<evidence type="ECO:0000256" key="3">
    <source>
        <dbReference type="ARBA" id="ARBA00022525"/>
    </source>
</evidence>
<dbReference type="PANTHER" id="PTHR11848:SF262">
    <property type="entry name" value="LD29161P"/>
    <property type="match status" value="1"/>
</dbReference>
<dbReference type="SUPFAM" id="SSF57501">
    <property type="entry name" value="Cystine-knot cytokines"/>
    <property type="match status" value="1"/>
</dbReference>
<evidence type="ECO:0000256" key="2">
    <source>
        <dbReference type="ARBA" id="ARBA00006656"/>
    </source>
</evidence>
<gene>
    <name evidence="8" type="primary">MSTN</name>
</gene>